<dbReference type="CDD" id="cd06905">
    <property type="entry name" value="M14-like"/>
    <property type="match status" value="1"/>
</dbReference>
<evidence type="ECO:0000313" key="11">
    <source>
        <dbReference type="Proteomes" id="UP000186026"/>
    </source>
</evidence>
<evidence type="ECO:0000259" key="9">
    <source>
        <dbReference type="PROSITE" id="PS52035"/>
    </source>
</evidence>
<feature type="chain" id="PRO_5012455988" evidence="8">
    <location>
        <begin position="25"/>
        <end position="538"/>
    </location>
</feature>
<keyword evidence="6" id="KW-0482">Metalloprotease</keyword>
<comment type="caution">
    <text evidence="7">Lacks conserved residue(s) required for the propagation of feature annotation.</text>
</comment>
<gene>
    <name evidence="10" type="ORF">SAMN05421761_10191</name>
</gene>
<dbReference type="InterPro" id="IPR000834">
    <property type="entry name" value="Peptidase_M14"/>
</dbReference>
<dbReference type="GO" id="GO:0008270">
    <property type="term" value="F:zinc ion binding"/>
    <property type="evidence" value="ECO:0007669"/>
    <property type="project" value="InterPro"/>
</dbReference>
<dbReference type="RefSeq" id="WP_076497486.1">
    <property type="nucleotide sequence ID" value="NZ_FTOP01000001.1"/>
</dbReference>
<keyword evidence="4" id="KW-0378">Hydrolase</keyword>
<dbReference type="EMBL" id="FTOP01000001">
    <property type="protein sequence ID" value="SIS49725.1"/>
    <property type="molecule type" value="Genomic_DNA"/>
</dbReference>
<dbReference type="PROSITE" id="PS52035">
    <property type="entry name" value="PEPTIDASE_M14"/>
    <property type="match status" value="1"/>
</dbReference>
<dbReference type="GO" id="GO:0005615">
    <property type="term" value="C:extracellular space"/>
    <property type="evidence" value="ECO:0007669"/>
    <property type="project" value="TreeGrafter"/>
</dbReference>
<name>A0A1N7JK69_9BACT</name>
<dbReference type="AlphaFoldDB" id="A0A1N7JK69"/>
<evidence type="ECO:0000313" key="10">
    <source>
        <dbReference type="EMBL" id="SIS49725.1"/>
    </source>
</evidence>
<evidence type="ECO:0000256" key="2">
    <source>
        <dbReference type="ARBA" id="ARBA00005988"/>
    </source>
</evidence>
<dbReference type="GO" id="GO:0006508">
    <property type="term" value="P:proteolysis"/>
    <property type="evidence" value="ECO:0007669"/>
    <property type="project" value="UniProtKB-KW"/>
</dbReference>
<sequence>MKKIYLSLVAGAGLLFSQASTTLAQGDYPTLSQVNQRLQALSGSGSPAKLTSLTKTEGGKDIWVLKVGRGDMDNKPGIAVVGGVEGFHVLSVELALQFAEKLVKDHASKLDNTTFYIFPNMSPDAYEQYHASLKYERRGNAAKVDHDRDGQVSEDGYEDLNKDGFITMMRVESPMGDYMPLDKDPRILVKADRSKGQKGSYMIYPESRDKDKDGQFGEDLTEGIAFNKSLTYKFPIFQPLAGDFAASQVETRAMLDYLFDQWNIFSIVTFSPANNLSSPLKYNPADARKRILTSMLDKDVAINSMVSGIYNETISQKAYNQTNQGTDGDFFQWAYFHFGRLSFGTPGWWAPEAKDADGKPLGNPEANFLAWAEQEGMNDVFVPWTAIDHPDLPGQKVEVGGIKPFVMYNPPFSKVAEIAEEHTNFILKLADMQPKLEFHNVKTEKLSNGLTRITADLFNNSPLPTHSQLGERSRWLRKIRVDISKDQKDLVAGEKIQLIRSVGAFEKTTLSWVVRGSGSVDIKAGAAHAGFATLNVKL</sequence>
<proteinExistence type="inferred from homology"/>
<protein>
    <submittedName>
        <fullName evidence="10">Zinc carboxypeptidase</fullName>
    </submittedName>
</protein>
<evidence type="ECO:0000256" key="3">
    <source>
        <dbReference type="ARBA" id="ARBA00022670"/>
    </source>
</evidence>
<dbReference type="STRING" id="529505.SAMN05421761_10191"/>
<feature type="domain" description="Peptidase M14" evidence="9">
    <location>
        <begin position="27"/>
        <end position="306"/>
    </location>
</feature>
<keyword evidence="5" id="KW-0862">Zinc</keyword>
<keyword evidence="3" id="KW-0645">Protease</keyword>
<dbReference type="Gene3D" id="3.40.630.10">
    <property type="entry name" value="Zn peptidases"/>
    <property type="match status" value="1"/>
</dbReference>
<evidence type="ECO:0000256" key="7">
    <source>
        <dbReference type="PROSITE-ProRule" id="PRU01379"/>
    </source>
</evidence>
<accession>A0A1N7JK69</accession>
<dbReference type="SUPFAM" id="SSF53187">
    <property type="entry name" value="Zn-dependent exopeptidases"/>
    <property type="match status" value="1"/>
</dbReference>
<evidence type="ECO:0000256" key="1">
    <source>
        <dbReference type="ARBA" id="ARBA00001947"/>
    </source>
</evidence>
<evidence type="ECO:0000256" key="4">
    <source>
        <dbReference type="ARBA" id="ARBA00022801"/>
    </source>
</evidence>
<dbReference type="Pfam" id="PF00246">
    <property type="entry name" value="Peptidase_M14"/>
    <property type="match status" value="1"/>
</dbReference>
<dbReference type="Proteomes" id="UP000186026">
    <property type="component" value="Unassembled WGS sequence"/>
</dbReference>
<dbReference type="GO" id="GO:0004181">
    <property type="term" value="F:metallocarboxypeptidase activity"/>
    <property type="evidence" value="ECO:0007669"/>
    <property type="project" value="InterPro"/>
</dbReference>
<dbReference type="PANTHER" id="PTHR11705">
    <property type="entry name" value="PROTEASE FAMILY M14 CARBOXYPEPTIDASE A,B"/>
    <property type="match status" value="1"/>
</dbReference>
<keyword evidence="10" id="KW-0121">Carboxypeptidase</keyword>
<evidence type="ECO:0000256" key="5">
    <source>
        <dbReference type="ARBA" id="ARBA00022833"/>
    </source>
</evidence>
<keyword evidence="8" id="KW-0732">Signal</keyword>
<keyword evidence="11" id="KW-1185">Reference proteome</keyword>
<comment type="cofactor">
    <cofactor evidence="1">
        <name>Zn(2+)</name>
        <dbReference type="ChEBI" id="CHEBI:29105"/>
    </cofactor>
</comment>
<evidence type="ECO:0000256" key="8">
    <source>
        <dbReference type="SAM" id="SignalP"/>
    </source>
</evidence>
<organism evidence="10 11">
    <name type="scientific">Belliella pelovolcani</name>
    <dbReference type="NCBI Taxonomy" id="529505"/>
    <lineage>
        <taxon>Bacteria</taxon>
        <taxon>Pseudomonadati</taxon>
        <taxon>Bacteroidota</taxon>
        <taxon>Cytophagia</taxon>
        <taxon>Cytophagales</taxon>
        <taxon>Cyclobacteriaceae</taxon>
        <taxon>Belliella</taxon>
    </lineage>
</organism>
<reference evidence="11" key="1">
    <citation type="submission" date="2017-01" db="EMBL/GenBank/DDBJ databases">
        <authorList>
            <person name="Varghese N."/>
            <person name="Submissions S."/>
        </authorList>
    </citation>
    <scope>NUCLEOTIDE SEQUENCE [LARGE SCALE GENOMIC DNA]</scope>
    <source>
        <strain evidence="11">DSM 46698</strain>
    </source>
</reference>
<comment type="similarity">
    <text evidence="2 7">Belongs to the peptidase M14 family.</text>
</comment>
<dbReference type="OrthoDB" id="5294005at2"/>
<dbReference type="PANTHER" id="PTHR11705:SF143">
    <property type="entry name" value="SLL0236 PROTEIN"/>
    <property type="match status" value="1"/>
</dbReference>
<feature type="signal peptide" evidence="8">
    <location>
        <begin position="1"/>
        <end position="24"/>
    </location>
</feature>
<evidence type="ECO:0000256" key="6">
    <source>
        <dbReference type="ARBA" id="ARBA00023049"/>
    </source>
</evidence>